<dbReference type="GO" id="GO:0016579">
    <property type="term" value="P:protein deubiquitination"/>
    <property type="evidence" value="ECO:0007669"/>
    <property type="project" value="InterPro"/>
</dbReference>
<dbReference type="InterPro" id="IPR050185">
    <property type="entry name" value="Ub_carboxyl-term_hydrolase"/>
</dbReference>
<gene>
    <name evidence="11" type="ORF">EV44_g5000</name>
</gene>
<feature type="region of interest" description="Disordered" evidence="8">
    <location>
        <begin position="1392"/>
        <end position="1429"/>
    </location>
</feature>
<feature type="compositionally biased region" description="Low complexity" evidence="8">
    <location>
        <begin position="275"/>
        <end position="285"/>
    </location>
</feature>
<dbReference type="Gene3D" id="3.30.2230.10">
    <property type="entry name" value="DUSP-like"/>
    <property type="match status" value="1"/>
</dbReference>
<dbReference type="EMBL" id="JNVN01001861">
    <property type="protein sequence ID" value="KHJ32720.1"/>
    <property type="molecule type" value="Genomic_DNA"/>
</dbReference>
<dbReference type="SUPFAM" id="SSF54001">
    <property type="entry name" value="Cysteine proteinases"/>
    <property type="match status" value="1"/>
</dbReference>
<sequence>MISVPSSPNRSENESVLVSQGILSKSPENLLEAASNEAISSNIKERQQTKSPDIGSDEIPDVITQIRTINSFIEAESERHIAEGDKAYLLSNKWLSRFKDQDSGLQKFKQPNLEDNVGPINNSDIIKQIIKDVNGNDFVQLKAGLGSPDFTLVPESAWRLLVEWYGIVPGTIPIIRVAHNTNPQGEPNIIFEYYPLVFKIHRLLDATNAKLTSQGSIASSSNAPILIFSRSTKWVKFLEDTKSQTGINISKKVRVWRVPKVPTTNGSIKPVANKSTPPSSRPGSPNGNIDKVPHEPQDSWTKMFLDSSTFLELEIPLARELIDADDVSTDPKYNGSRDLSMVGLGEDQTIVLEELSGNNNTWFSNNISKGIKQSSTVTSQIVASLNTKKYTGFKDSTHSGAMITRGRTQRSGRSPGTVGLSNLGNTCYMNSALQCIRAVEELTKYFLAGAAMEELNNANPLGNNGDVAIAYQKLLEEIYHKENAPCSITPRHFRNTIGRYAPSFSGYGQQDSQEFLGFLLDGLQEDLSRVKKKPYIEKPDSTDDMINNPDAIRQMADKVWDITKKRDDSIIADLFTGMYKSTLVCPECEKVSITFDPFNNLTLQLPIESIWAHNIYYFPLNERPFIMTIEIDKQASIYVLKQYVSVRVGVPVEKLFIAEEFKCRFYKLYRDFETASEIIQNTDHVAVYELDNSPTNWPPPNRLKKKSTSMHDNNELYEVPNWDDPIASCMLVPVIHRRPNTGSSLRTPRRENKKAWVVDCAPHTITLTPAEARSEDVIRRKILEKVATFTTSTAFAENEVDVANNTDTPDLNLSITSESDDRFSNEGKITTLIQEKTDITMGNNSSNVDLPKFQDSTQIQPKTSSDKRESDAPFKSKTARPKWINSSSHLKPEFQNMFEIGYCKGTKEIIPSGWNIIDEDKIYPSISSRLCQPSQTIDGEVIENEDSDSRITSSETSDEDSANFSGASNLNEDSESDDDPIFNNALPVRSAGSKSTVGKVLTKASKNRHGILPRKIKSNNSDVIKSIETDQDEGPLVRLGEMIIVDWNPHSFDAYFSGDGFDNRSQATWDKMPTRKDDVLEEKRKSRLQRKKNGITLDDCLDEFGKEETLSEMDTWYCPRCKEHRRASKKFELWKTPDILIIHLKRFSSCARRRDKLDIRVDFPIEGLDLTSRVISKNEEKKEIYDLIAVDNHWGGLGGGHYTAHARNFHNGEWYEYNDSSVSKQKSLSEMISSSAYLLFYRRRSDVPLGGPKLWQIIEEYDNKISRSEDEVFGTGEDQALVGNSSLHGSSSALTGAGALHHHLLNGSHSTDFAVTTSDYDEPPPYRSHDENDEGSEILPSSNLNRALQESIEDEGFADGSEIPYGKFGMHLNSNNFPGGLIGSGWDFSGLDEDQENINAGSGTGSDDEISSERVQCDSCPSQTSIDDPYKDFEDLRNDDNNSSVDDVLSIADLNEEGNLTTSTMHHNLEIKMMDQVTSFSDPQLITGDIEALGVEELTTDIRLEDL</sequence>
<dbReference type="EC" id="3.4.19.12" evidence="3"/>
<dbReference type="STRING" id="52586.A0A0B1P5W5"/>
<evidence type="ECO:0000256" key="1">
    <source>
        <dbReference type="ARBA" id="ARBA00000707"/>
    </source>
</evidence>
<evidence type="ECO:0000256" key="6">
    <source>
        <dbReference type="ARBA" id="ARBA00022801"/>
    </source>
</evidence>
<dbReference type="PANTHER" id="PTHR21646">
    <property type="entry name" value="UBIQUITIN CARBOXYL-TERMINAL HYDROLASE"/>
    <property type="match status" value="1"/>
</dbReference>
<protein>
    <recommendedName>
        <fullName evidence="3">ubiquitinyl hydrolase 1</fullName>
        <ecNumber evidence="3">3.4.19.12</ecNumber>
    </recommendedName>
</protein>
<feature type="compositionally biased region" description="Basic and acidic residues" evidence="8">
    <location>
        <begin position="864"/>
        <end position="874"/>
    </location>
</feature>
<feature type="domain" description="DUSP" evidence="10">
    <location>
        <begin position="60"/>
        <end position="179"/>
    </location>
</feature>
<feature type="compositionally biased region" description="Polar residues" evidence="8">
    <location>
        <begin position="962"/>
        <end position="971"/>
    </location>
</feature>
<name>A0A0B1P5W5_UNCNE</name>
<feature type="region of interest" description="Disordered" evidence="8">
    <location>
        <begin position="934"/>
        <end position="988"/>
    </location>
</feature>
<keyword evidence="4" id="KW-0645">Protease</keyword>
<dbReference type="PROSITE" id="PS51283">
    <property type="entry name" value="DUSP"/>
    <property type="match status" value="1"/>
</dbReference>
<dbReference type="PROSITE" id="PS00973">
    <property type="entry name" value="USP_2"/>
    <property type="match status" value="1"/>
</dbReference>
<dbReference type="GO" id="GO:0006508">
    <property type="term" value="P:proteolysis"/>
    <property type="evidence" value="ECO:0007669"/>
    <property type="project" value="UniProtKB-KW"/>
</dbReference>
<dbReference type="Gene3D" id="3.90.70.10">
    <property type="entry name" value="Cysteine proteinases"/>
    <property type="match status" value="2"/>
</dbReference>
<reference evidence="11 12" key="1">
    <citation type="journal article" date="2014" name="BMC Genomics">
        <title>Adaptive genomic structural variation in the grape powdery mildew pathogen, Erysiphe necator.</title>
        <authorList>
            <person name="Jones L."/>
            <person name="Riaz S."/>
            <person name="Morales-Cruz A."/>
            <person name="Amrine K.C."/>
            <person name="McGuire B."/>
            <person name="Gubler W.D."/>
            <person name="Walker M.A."/>
            <person name="Cantu D."/>
        </authorList>
    </citation>
    <scope>NUCLEOTIDE SEQUENCE [LARGE SCALE GENOMIC DNA]</scope>
    <source>
        <strain evidence="12">c</strain>
    </source>
</reference>
<dbReference type="GO" id="GO:0004843">
    <property type="term" value="F:cysteine-type deubiquitinase activity"/>
    <property type="evidence" value="ECO:0007669"/>
    <property type="project" value="UniProtKB-EC"/>
</dbReference>
<dbReference type="PROSITE" id="PS00972">
    <property type="entry name" value="USP_1"/>
    <property type="match status" value="1"/>
</dbReference>
<dbReference type="SUPFAM" id="SSF143791">
    <property type="entry name" value="DUSP-like"/>
    <property type="match status" value="1"/>
</dbReference>
<keyword evidence="5" id="KW-0833">Ubl conjugation pathway</keyword>
<organism evidence="11 12">
    <name type="scientific">Uncinula necator</name>
    <name type="common">Grape powdery mildew</name>
    <dbReference type="NCBI Taxonomy" id="52586"/>
    <lineage>
        <taxon>Eukaryota</taxon>
        <taxon>Fungi</taxon>
        <taxon>Dikarya</taxon>
        <taxon>Ascomycota</taxon>
        <taxon>Pezizomycotina</taxon>
        <taxon>Leotiomycetes</taxon>
        <taxon>Erysiphales</taxon>
        <taxon>Erysiphaceae</taxon>
        <taxon>Erysiphe</taxon>
    </lineage>
</organism>
<evidence type="ECO:0000256" key="4">
    <source>
        <dbReference type="ARBA" id="ARBA00022670"/>
    </source>
</evidence>
<dbReference type="InterPro" id="IPR001394">
    <property type="entry name" value="Peptidase_C19_UCH"/>
</dbReference>
<evidence type="ECO:0000313" key="12">
    <source>
        <dbReference type="Proteomes" id="UP000030854"/>
    </source>
</evidence>
<dbReference type="HOGENOM" id="CLU_001060_9_1_1"/>
<dbReference type="Pfam" id="PF06337">
    <property type="entry name" value="DUSP"/>
    <property type="match status" value="1"/>
</dbReference>
<feature type="region of interest" description="Disordered" evidence="8">
    <location>
        <begin position="36"/>
        <end position="58"/>
    </location>
</feature>
<feature type="region of interest" description="Disordered" evidence="8">
    <location>
        <begin position="840"/>
        <end position="882"/>
    </location>
</feature>
<feature type="region of interest" description="Disordered" evidence="8">
    <location>
        <begin position="264"/>
        <end position="296"/>
    </location>
</feature>
<dbReference type="InterPro" id="IPR038765">
    <property type="entry name" value="Papain-like_cys_pep_sf"/>
</dbReference>
<feature type="region of interest" description="Disordered" evidence="8">
    <location>
        <begin position="1314"/>
        <end position="1342"/>
    </location>
</feature>
<dbReference type="OMA" id="KPRGCTG"/>
<evidence type="ECO:0000256" key="5">
    <source>
        <dbReference type="ARBA" id="ARBA00022786"/>
    </source>
</evidence>
<dbReference type="PANTHER" id="PTHR21646:SF24">
    <property type="entry name" value="UBIQUITIN CARBOXYL-TERMINAL HYDROLASE"/>
    <property type="match status" value="1"/>
</dbReference>
<comment type="caution">
    <text evidence="11">The sequence shown here is derived from an EMBL/GenBank/DDBJ whole genome shotgun (WGS) entry which is preliminary data.</text>
</comment>
<proteinExistence type="inferred from homology"/>
<evidence type="ECO:0000259" key="9">
    <source>
        <dbReference type="PROSITE" id="PS50235"/>
    </source>
</evidence>
<evidence type="ECO:0000313" key="11">
    <source>
        <dbReference type="EMBL" id="KHJ32720.1"/>
    </source>
</evidence>
<keyword evidence="12" id="KW-1185">Reference proteome</keyword>
<dbReference type="InterPro" id="IPR006615">
    <property type="entry name" value="Pept_C19_DUSP"/>
</dbReference>
<evidence type="ECO:0000256" key="2">
    <source>
        <dbReference type="ARBA" id="ARBA00009085"/>
    </source>
</evidence>
<accession>A0A0B1P5W5</accession>
<dbReference type="InterPro" id="IPR028889">
    <property type="entry name" value="USP"/>
</dbReference>
<comment type="similarity">
    <text evidence="2">Belongs to the peptidase C19 family.</text>
</comment>
<dbReference type="InterPro" id="IPR035927">
    <property type="entry name" value="DUSP-like_sf"/>
</dbReference>
<evidence type="ECO:0000256" key="8">
    <source>
        <dbReference type="SAM" id="MobiDB-lite"/>
    </source>
</evidence>
<dbReference type="Pfam" id="PF00443">
    <property type="entry name" value="UCH"/>
    <property type="match status" value="1"/>
</dbReference>
<dbReference type="CDD" id="cd02674">
    <property type="entry name" value="Peptidase_C19R"/>
    <property type="match status" value="1"/>
</dbReference>
<feature type="domain" description="USP" evidence="9">
    <location>
        <begin position="418"/>
        <end position="1244"/>
    </location>
</feature>
<dbReference type="PROSITE" id="PS50235">
    <property type="entry name" value="USP_3"/>
    <property type="match status" value="1"/>
</dbReference>
<evidence type="ECO:0000256" key="3">
    <source>
        <dbReference type="ARBA" id="ARBA00012759"/>
    </source>
</evidence>
<dbReference type="Proteomes" id="UP000030854">
    <property type="component" value="Unassembled WGS sequence"/>
</dbReference>
<keyword evidence="7" id="KW-0788">Thiol protease</keyword>
<keyword evidence="6 11" id="KW-0378">Hydrolase</keyword>
<evidence type="ECO:0000259" key="10">
    <source>
        <dbReference type="PROSITE" id="PS51283"/>
    </source>
</evidence>
<dbReference type="SMART" id="SM00695">
    <property type="entry name" value="DUSP"/>
    <property type="match status" value="1"/>
</dbReference>
<dbReference type="InterPro" id="IPR018200">
    <property type="entry name" value="USP_CS"/>
</dbReference>
<comment type="catalytic activity">
    <reaction evidence="1">
        <text>Thiol-dependent hydrolysis of ester, thioester, amide, peptide and isopeptide bonds formed by the C-terminal Gly of ubiquitin (a 76-residue protein attached to proteins as an intracellular targeting signal).</text>
        <dbReference type="EC" id="3.4.19.12"/>
    </reaction>
</comment>
<evidence type="ECO:0000256" key="7">
    <source>
        <dbReference type="ARBA" id="ARBA00022807"/>
    </source>
</evidence>
<feature type="compositionally biased region" description="Polar residues" evidence="8">
    <location>
        <begin position="840"/>
        <end position="863"/>
    </location>
</feature>